<dbReference type="Proteomes" id="UP001596481">
    <property type="component" value="Unassembled WGS sequence"/>
</dbReference>
<dbReference type="RefSeq" id="WP_390222398.1">
    <property type="nucleotide sequence ID" value="NZ_JBHTAA010000002.1"/>
</dbReference>
<evidence type="ECO:0000256" key="1">
    <source>
        <dbReference type="SAM" id="Phobius"/>
    </source>
</evidence>
<feature type="transmembrane region" description="Helical" evidence="1">
    <location>
        <begin position="233"/>
        <end position="263"/>
    </location>
</feature>
<evidence type="ECO:0000259" key="2">
    <source>
        <dbReference type="Pfam" id="PF25231"/>
    </source>
</evidence>
<keyword evidence="1" id="KW-0472">Membrane</keyword>
<sequence length="283" mass="29202">MGALQALSTAGDTVRRNPVLFVVAAAFSLLQIPGLVAQTINPLLGSIVSLVFSGLLIFIVPFFFGGIIGMANEAIGGRTSIDTLVSEGKSHYVSLLVTYFGLLLLNLLLGFVGVFVLVFGGAFVLSSSSQPGITPFAVLGVLGLGVFLIYFVVLFFVQFFGHAIVIDDLQAVDGLKRSVSVVRQNLLSALGYTILVSIGGGVMGLLGAAYSVLTTPSVSESAATPAVPASPLGVPSVGIVGTVVFLVLLVVLSGLFGGFFAAYSTAFYRSIRPTQSAGLTESI</sequence>
<dbReference type="Pfam" id="PF25231">
    <property type="entry name" value="DUF7847"/>
    <property type="match status" value="1"/>
</dbReference>
<reference evidence="3 4" key="1">
    <citation type="journal article" date="2019" name="Int. J. Syst. Evol. Microbiol.">
        <title>The Global Catalogue of Microorganisms (GCM) 10K type strain sequencing project: providing services to taxonomists for standard genome sequencing and annotation.</title>
        <authorList>
            <consortium name="The Broad Institute Genomics Platform"/>
            <consortium name="The Broad Institute Genome Sequencing Center for Infectious Disease"/>
            <person name="Wu L."/>
            <person name="Ma J."/>
        </authorList>
    </citation>
    <scope>NUCLEOTIDE SEQUENCE [LARGE SCALE GENOMIC DNA]</scope>
    <source>
        <strain evidence="3 4">DSM 29988</strain>
    </source>
</reference>
<feature type="transmembrane region" description="Helical" evidence="1">
    <location>
        <begin position="47"/>
        <end position="71"/>
    </location>
</feature>
<dbReference type="InterPro" id="IPR057169">
    <property type="entry name" value="DUF7847"/>
</dbReference>
<name>A0ABD5ZCX3_9EURY</name>
<evidence type="ECO:0000313" key="3">
    <source>
        <dbReference type="EMBL" id="MFC7203084.1"/>
    </source>
</evidence>
<dbReference type="EMBL" id="JBHTAA010000002">
    <property type="protein sequence ID" value="MFC7203084.1"/>
    <property type="molecule type" value="Genomic_DNA"/>
</dbReference>
<protein>
    <recommendedName>
        <fullName evidence="2">DUF7847 domain-containing protein</fullName>
    </recommendedName>
</protein>
<organism evidence="3 4">
    <name type="scientific">Haloferax namakaokahaiae</name>
    <dbReference type="NCBI Taxonomy" id="1748331"/>
    <lineage>
        <taxon>Archaea</taxon>
        <taxon>Methanobacteriati</taxon>
        <taxon>Methanobacteriota</taxon>
        <taxon>Stenosarchaea group</taxon>
        <taxon>Halobacteria</taxon>
        <taxon>Halobacteriales</taxon>
        <taxon>Haloferacaceae</taxon>
        <taxon>Haloferax</taxon>
    </lineage>
</organism>
<accession>A0ABD5ZCX3</accession>
<proteinExistence type="predicted"/>
<evidence type="ECO:0000313" key="4">
    <source>
        <dbReference type="Proteomes" id="UP001596481"/>
    </source>
</evidence>
<feature type="transmembrane region" description="Helical" evidence="1">
    <location>
        <begin position="137"/>
        <end position="165"/>
    </location>
</feature>
<feature type="transmembrane region" description="Helical" evidence="1">
    <location>
        <begin position="186"/>
        <end position="213"/>
    </location>
</feature>
<feature type="transmembrane region" description="Helical" evidence="1">
    <location>
        <begin position="92"/>
        <end position="125"/>
    </location>
</feature>
<keyword evidence="4" id="KW-1185">Reference proteome</keyword>
<gene>
    <name evidence="3" type="ORF">ACFQJC_06135</name>
</gene>
<dbReference type="AlphaFoldDB" id="A0ABD5ZCX3"/>
<comment type="caution">
    <text evidence="3">The sequence shown here is derived from an EMBL/GenBank/DDBJ whole genome shotgun (WGS) entry which is preliminary data.</text>
</comment>
<feature type="domain" description="DUF7847" evidence="2">
    <location>
        <begin position="1"/>
        <end position="270"/>
    </location>
</feature>
<keyword evidence="1" id="KW-0812">Transmembrane</keyword>
<keyword evidence="1" id="KW-1133">Transmembrane helix</keyword>